<dbReference type="AlphaFoldDB" id="A0A2I0AZ78"/>
<dbReference type="PANTHER" id="PTHR24136">
    <property type="entry name" value="SOWAH (DROSOPHILA) HOMOLOG"/>
    <property type="match status" value="1"/>
</dbReference>
<dbReference type="Pfam" id="PF12796">
    <property type="entry name" value="Ank_2"/>
    <property type="match status" value="1"/>
</dbReference>
<dbReference type="InterPro" id="IPR002110">
    <property type="entry name" value="Ankyrin_rpt"/>
</dbReference>
<keyword evidence="3 4" id="KW-0040">ANK repeat</keyword>
<dbReference type="PROSITE" id="PS50088">
    <property type="entry name" value="ANK_REPEAT"/>
    <property type="match status" value="2"/>
</dbReference>
<feature type="repeat" description="ANK" evidence="4">
    <location>
        <begin position="18"/>
        <end position="50"/>
    </location>
</feature>
<dbReference type="GO" id="GO:0034220">
    <property type="term" value="P:monoatomic ion transmembrane transport"/>
    <property type="evidence" value="ECO:0007669"/>
    <property type="project" value="UniProtKB-KW"/>
</dbReference>
<evidence type="ECO:0000256" key="4">
    <source>
        <dbReference type="PROSITE-ProRule" id="PRU00023"/>
    </source>
</evidence>
<organism evidence="5 6">
    <name type="scientific">Apostasia shenzhenica</name>
    <dbReference type="NCBI Taxonomy" id="1088818"/>
    <lineage>
        <taxon>Eukaryota</taxon>
        <taxon>Viridiplantae</taxon>
        <taxon>Streptophyta</taxon>
        <taxon>Embryophyta</taxon>
        <taxon>Tracheophyta</taxon>
        <taxon>Spermatophyta</taxon>
        <taxon>Magnoliopsida</taxon>
        <taxon>Liliopsida</taxon>
        <taxon>Asparagales</taxon>
        <taxon>Orchidaceae</taxon>
        <taxon>Apostasioideae</taxon>
        <taxon>Apostasia</taxon>
    </lineage>
</organism>
<dbReference type="InterPro" id="IPR051573">
    <property type="entry name" value="Ankyrin-SOCS_box_domain"/>
</dbReference>
<dbReference type="FunFam" id="1.25.40.20:FF:000316">
    <property type="entry name" value="BRCA1-associated RING domain protein 1"/>
    <property type="match status" value="1"/>
</dbReference>
<keyword evidence="5" id="KW-0406">Ion transport</keyword>
<name>A0A2I0AZ78_9ASPA</name>
<dbReference type="OrthoDB" id="194358at2759"/>
<gene>
    <name evidence="5" type="primary">AKT6</name>
    <name evidence="5" type="ORF">AXF42_Ash006486</name>
</gene>
<dbReference type="Gene3D" id="1.25.40.20">
    <property type="entry name" value="Ankyrin repeat-containing domain"/>
    <property type="match status" value="2"/>
</dbReference>
<evidence type="ECO:0000256" key="3">
    <source>
        <dbReference type="ARBA" id="ARBA00023043"/>
    </source>
</evidence>
<keyword evidence="2" id="KW-0677">Repeat</keyword>
<evidence type="ECO:0000256" key="2">
    <source>
        <dbReference type="ARBA" id="ARBA00022737"/>
    </source>
</evidence>
<evidence type="ECO:0000313" key="6">
    <source>
        <dbReference type="Proteomes" id="UP000236161"/>
    </source>
</evidence>
<keyword evidence="6" id="KW-1185">Reference proteome</keyword>
<dbReference type="STRING" id="1088818.A0A2I0AZ78"/>
<keyword evidence="5" id="KW-0407">Ion channel</keyword>
<reference evidence="5 6" key="1">
    <citation type="journal article" date="2017" name="Nature">
        <title>The Apostasia genome and the evolution of orchids.</title>
        <authorList>
            <person name="Zhang G.Q."/>
            <person name="Liu K.W."/>
            <person name="Li Z."/>
            <person name="Lohaus R."/>
            <person name="Hsiao Y.Y."/>
            <person name="Niu S.C."/>
            <person name="Wang J.Y."/>
            <person name="Lin Y.C."/>
            <person name="Xu Q."/>
            <person name="Chen L.J."/>
            <person name="Yoshida K."/>
            <person name="Fujiwara S."/>
            <person name="Wang Z.W."/>
            <person name="Zhang Y.Q."/>
            <person name="Mitsuda N."/>
            <person name="Wang M."/>
            <person name="Liu G.H."/>
            <person name="Pecoraro L."/>
            <person name="Huang H.X."/>
            <person name="Xiao X.J."/>
            <person name="Lin M."/>
            <person name="Wu X.Y."/>
            <person name="Wu W.L."/>
            <person name="Chen Y.Y."/>
            <person name="Chang S.B."/>
            <person name="Sakamoto S."/>
            <person name="Ohme-Takagi M."/>
            <person name="Yagi M."/>
            <person name="Zeng S.J."/>
            <person name="Shen C.Y."/>
            <person name="Yeh C.M."/>
            <person name="Luo Y.B."/>
            <person name="Tsai W.C."/>
            <person name="Van de Peer Y."/>
            <person name="Liu Z.J."/>
        </authorList>
    </citation>
    <scope>NUCLEOTIDE SEQUENCE [LARGE SCALE GENOMIC DNA]</scope>
    <source>
        <strain evidence="6">cv. Shenzhen</strain>
        <tissue evidence="5">Stem</tissue>
    </source>
</reference>
<dbReference type="PROSITE" id="PS50297">
    <property type="entry name" value="ANK_REP_REGION"/>
    <property type="match status" value="2"/>
</dbReference>
<dbReference type="Pfam" id="PF00023">
    <property type="entry name" value="Ank"/>
    <property type="match status" value="1"/>
</dbReference>
<proteinExistence type="inferred from homology"/>
<dbReference type="GO" id="GO:0016567">
    <property type="term" value="P:protein ubiquitination"/>
    <property type="evidence" value="ECO:0007669"/>
    <property type="project" value="TreeGrafter"/>
</dbReference>
<sequence length="154" mass="16252">MLFFADNHNGSINDPIEDGDTVLHLCCLYGFYPCVQLLVGRGANLEAKDEEGAIPLHDACAGGYADIVQLIINSAGSSGLLKRMLATTDSEGDTPLHNASRGEHLGVVQLLLSTGASPVTTNAYGEIPAELAEPHTEVRRILEEAAASHTVVSK</sequence>
<evidence type="ECO:0000313" key="5">
    <source>
        <dbReference type="EMBL" id="PKA60851.1"/>
    </source>
</evidence>
<dbReference type="SMART" id="SM00248">
    <property type="entry name" value="ANK"/>
    <property type="match status" value="3"/>
</dbReference>
<dbReference type="SUPFAM" id="SSF48403">
    <property type="entry name" value="Ankyrin repeat"/>
    <property type="match status" value="1"/>
</dbReference>
<dbReference type="EMBL" id="KZ451935">
    <property type="protein sequence ID" value="PKA60851.1"/>
    <property type="molecule type" value="Genomic_DNA"/>
</dbReference>
<dbReference type="GO" id="GO:0045732">
    <property type="term" value="P:positive regulation of protein catabolic process"/>
    <property type="evidence" value="ECO:0007669"/>
    <property type="project" value="TreeGrafter"/>
</dbReference>
<feature type="repeat" description="ANK" evidence="4">
    <location>
        <begin position="91"/>
        <end position="123"/>
    </location>
</feature>
<comment type="similarity">
    <text evidence="1">Belongs to the ankyrin SOCS box (ASB) family.</text>
</comment>
<evidence type="ECO:0000256" key="1">
    <source>
        <dbReference type="ARBA" id="ARBA00005949"/>
    </source>
</evidence>
<keyword evidence="5" id="KW-0813">Transport</keyword>
<dbReference type="PANTHER" id="PTHR24136:SF15">
    <property type="entry name" value="ANK_REP_REGION DOMAIN-CONTAINING PROTEIN"/>
    <property type="match status" value="1"/>
</dbReference>
<dbReference type="InterPro" id="IPR036770">
    <property type="entry name" value="Ankyrin_rpt-contain_sf"/>
</dbReference>
<accession>A0A2I0AZ78</accession>
<dbReference type="Proteomes" id="UP000236161">
    <property type="component" value="Unassembled WGS sequence"/>
</dbReference>
<protein>
    <submittedName>
        <fullName evidence="5">Potassium channel AKT6</fullName>
    </submittedName>
</protein>